<dbReference type="Pfam" id="PF00205">
    <property type="entry name" value="TPP_enzyme_M"/>
    <property type="match status" value="1"/>
</dbReference>
<dbReference type="Pfam" id="PF02776">
    <property type="entry name" value="TPP_enzyme_N"/>
    <property type="match status" value="1"/>
</dbReference>
<dbReference type="Proteomes" id="UP000192927">
    <property type="component" value="Unassembled WGS sequence"/>
</dbReference>
<evidence type="ECO:0000313" key="8">
    <source>
        <dbReference type="Proteomes" id="UP000192927"/>
    </source>
</evidence>
<dbReference type="AlphaFoldDB" id="A0A1W5D870"/>
<evidence type="ECO:0000259" key="6">
    <source>
        <dbReference type="Pfam" id="PF02776"/>
    </source>
</evidence>
<dbReference type="InterPro" id="IPR012001">
    <property type="entry name" value="Thiamin_PyroP_enz_TPP-bd_dom"/>
</dbReference>
<feature type="compositionally biased region" description="Polar residues" evidence="3">
    <location>
        <begin position="1"/>
        <end position="10"/>
    </location>
</feature>
<dbReference type="EMBL" id="FWEW01003471">
    <property type="protein sequence ID" value="SLM39190.1"/>
    <property type="molecule type" value="Genomic_DNA"/>
</dbReference>
<evidence type="ECO:0000259" key="5">
    <source>
        <dbReference type="Pfam" id="PF02775"/>
    </source>
</evidence>
<dbReference type="GO" id="GO:0009099">
    <property type="term" value="P:L-valine biosynthetic process"/>
    <property type="evidence" value="ECO:0007669"/>
    <property type="project" value="TreeGrafter"/>
</dbReference>
<dbReference type="InterPro" id="IPR011766">
    <property type="entry name" value="TPP_enzyme_TPP-bd"/>
</dbReference>
<keyword evidence="2" id="KW-0786">Thiamine pyrophosphate</keyword>
<feature type="region of interest" description="Disordered" evidence="3">
    <location>
        <begin position="419"/>
        <end position="481"/>
    </location>
</feature>
<evidence type="ECO:0000256" key="1">
    <source>
        <dbReference type="ARBA" id="ARBA00007812"/>
    </source>
</evidence>
<dbReference type="GO" id="GO:0009097">
    <property type="term" value="P:isoleucine biosynthetic process"/>
    <property type="evidence" value="ECO:0007669"/>
    <property type="project" value="TreeGrafter"/>
</dbReference>
<accession>A0A1W5D870</accession>
<dbReference type="InterPro" id="IPR029061">
    <property type="entry name" value="THDP-binding"/>
</dbReference>
<dbReference type="InterPro" id="IPR045229">
    <property type="entry name" value="TPP_enz"/>
</dbReference>
<dbReference type="CDD" id="cd07035">
    <property type="entry name" value="TPP_PYR_POX_like"/>
    <property type="match status" value="1"/>
</dbReference>
<proteinExistence type="inferred from homology"/>
<comment type="similarity">
    <text evidence="1">Belongs to the TPP enzyme family.</text>
</comment>
<keyword evidence="8" id="KW-1185">Reference proteome</keyword>
<dbReference type="PANTHER" id="PTHR18968:SF164">
    <property type="entry name" value="PYRUVATE DECARBOXYLASE"/>
    <property type="match status" value="1"/>
</dbReference>
<dbReference type="GO" id="GO:0005739">
    <property type="term" value="C:mitochondrion"/>
    <property type="evidence" value="ECO:0007669"/>
    <property type="project" value="TreeGrafter"/>
</dbReference>
<evidence type="ECO:0000256" key="2">
    <source>
        <dbReference type="ARBA" id="ARBA00023052"/>
    </source>
</evidence>
<name>A0A1W5D870_9LECA</name>
<dbReference type="Gene3D" id="3.40.50.970">
    <property type="match status" value="2"/>
</dbReference>
<protein>
    <submittedName>
        <fullName evidence="7">Thiamine pyrophosphate enzyme</fullName>
    </submittedName>
</protein>
<dbReference type="Pfam" id="PF02775">
    <property type="entry name" value="TPP_enzyme_C"/>
    <property type="match status" value="1"/>
</dbReference>
<dbReference type="GO" id="GO:0005948">
    <property type="term" value="C:acetolactate synthase complex"/>
    <property type="evidence" value="ECO:0007669"/>
    <property type="project" value="TreeGrafter"/>
</dbReference>
<sequence length="1178" mass="131175">MATTRSTRSNKALPGRVQRASVSRGTRTSRRLAAEGPARQYLSGWSAEVLQILGALDIQEQECTPGDLRRVHPLFSESTFLLSRTSYALILPALQLASAFLYEPQASVFWYSLVFGPQTPVPHLINDGKGGKRESSEQPWSRFSAVAVGADEWQRLESFWEQMQQAVAIRFGDLSASGSNGQTVEMDWGRAYPPGQLLRSGREALITLSLGFLNFLRTLTDPTPTESLPHRLRQNHILAITLLHELCHAIHIVQTKADVEPFFEDHRQAELGFAWEQSVLNGVLLPVLKDATTENARWGLQFNRWPEEWSKENSLMVDRLVKKSTDDPVLRASRRRWTTRYLVTMVYIQSLVTARKWEQIAKRGPQRLKMVKTYGLRVGVTGPEAWERAQSSGASSHFASESYAFWSEDSREQYHLVRRQNPDSDNGEEDKAEETMDDSLSSLDTEDLMDIDDPAVDTAKNKRRKSRSDDGDNASQAGRYPKRPRLSKYTASFAFFEALWEAGITYCFVNLGSDHPSIIEAIVKGQNEKEDQFPRIVTCPNEMVALSMADGYARLTGKPQCVIVHVDVGTQGLGAAIHNASCGRTPVLIFAGLSPYTIEGESRGSRTEYIHWIQDVPDQKQIVAQYCRYTGEIKTGKNVKQMVNRALQFATSAPQGPVYLVGAREPMEEEIEPYQLEQSQWQAVEPAALTESQVERIAAALVSAKEPLLVTGYCGRNHAAVAELVKLTENVKGLRVLDTGGSDMCFPADHRAWLGLKYGVDDSIKTADVILVVDCDVPWIPDLCKPQKDAKIFHIDIDPLKQQMPVFYFAAIARYRADSYTAFKQLHTYISSNKQLSQTITEKVFEERWEALKERHEERLSDIADLVKASPEGYYNCSYLTAALRKAVPKDTIFVIEAVTNTGFVADQIQATIPGSWLNCGGGGLGWSGGAALGIKLATEAEGDRKFVCQIVGDGTFLFTVPGSVYWICQRYKIPILTVVLNNEGWNAPRRSLLLVHPHGAASKASNSDLHLSFAPSPDYAGIAKAAAGYNLWAGRAGTVDELKRLLPRAVRAVEGGVAAVLDARSTYVIWRYPNFGSSIGPPALLGNQRRQTGHFANLGMVRSCVQEMREYHITVENLSMSIGGRGNVGTTNSCRVMTGTWLDRAGQALERRVTLQNNIAFKAIVQEWEEFMSYRLD</sequence>
<evidence type="ECO:0000259" key="4">
    <source>
        <dbReference type="Pfam" id="PF00205"/>
    </source>
</evidence>
<dbReference type="SUPFAM" id="SSF52467">
    <property type="entry name" value="DHS-like NAD/FAD-binding domain"/>
    <property type="match status" value="1"/>
</dbReference>
<feature type="compositionally biased region" description="Acidic residues" evidence="3">
    <location>
        <begin position="425"/>
        <end position="437"/>
    </location>
</feature>
<organism evidence="7 8">
    <name type="scientific">Lasallia pustulata</name>
    <dbReference type="NCBI Taxonomy" id="136370"/>
    <lineage>
        <taxon>Eukaryota</taxon>
        <taxon>Fungi</taxon>
        <taxon>Dikarya</taxon>
        <taxon>Ascomycota</taxon>
        <taxon>Pezizomycotina</taxon>
        <taxon>Lecanoromycetes</taxon>
        <taxon>OSLEUM clade</taxon>
        <taxon>Umbilicariomycetidae</taxon>
        <taxon>Umbilicariales</taxon>
        <taxon>Umbilicariaceae</taxon>
        <taxon>Lasallia</taxon>
    </lineage>
</organism>
<dbReference type="CDD" id="cd02002">
    <property type="entry name" value="TPP_BFDC"/>
    <property type="match status" value="1"/>
</dbReference>
<feature type="compositionally biased region" description="Acidic residues" evidence="3">
    <location>
        <begin position="444"/>
        <end position="455"/>
    </location>
</feature>
<feature type="region of interest" description="Disordered" evidence="3">
    <location>
        <begin position="1"/>
        <end position="30"/>
    </location>
</feature>
<reference evidence="8" key="1">
    <citation type="submission" date="2017-03" db="EMBL/GenBank/DDBJ databases">
        <authorList>
            <person name="Sharma R."/>
            <person name="Thines M."/>
        </authorList>
    </citation>
    <scope>NUCLEOTIDE SEQUENCE [LARGE SCALE GENOMIC DNA]</scope>
</reference>
<evidence type="ECO:0000256" key="3">
    <source>
        <dbReference type="SAM" id="MobiDB-lite"/>
    </source>
</evidence>
<dbReference type="InterPro" id="IPR012000">
    <property type="entry name" value="Thiamin_PyroP_enz_cen_dom"/>
</dbReference>
<dbReference type="Gene3D" id="3.40.50.1220">
    <property type="entry name" value="TPP-binding domain"/>
    <property type="match status" value="1"/>
</dbReference>
<dbReference type="NCBIfam" id="NF006203">
    <property type="entry name" value="PRK08327.1"/>
    <property type="match status" value="1"/>
</dbReference>
<dbReference type="GO" id="GO:0000287">
    <property type="term" value="F:magnesium ion binding"/>
    <property type="evidence" value="ECO:0007669"/>
    <property type="project" value="InterPro"/>
</dbReference>
<dbReference type="SUPFAM" id="SSF52518">
    <property type="entry name" value="Thiamin diphosphate-binding fold (THDP-binding)"/>
    <property type="match status" value="2"/>
</dbReference>
<feature type="domain" description="Thiamine pyrophosphate enzyme TPP-binding" evidence="5">
    <location>
        <begin position="903"/>
        <end position="1061"/>
    </location>
</feature>
<dbReference type="GO" id="GO:0050660">
    <property type="term" value="F:flavin adenine dinucleotide binding"/>
    <property type="evidence" value="ECO:0007669"/>
    <property type="project" value="TreeGrafter"/>
</dbReference>
<dbReference type="PANTHER" id="PTHR18968">
    <property type="entry name" value="THIAMINE PYROPHOSPHATE ENZYMES"/>
    <property type="match status" value="1"/>
</dbReference>
<dbReference type="InterPro" id="IPR029035">
    <property type="entry name" value="DHS-like_NAD/FAD-binding_dom"/>
</dbReference>
<feature type="domain" description="Thiamine pyrophosphate enzyme central" evidence="4">
    <location>
        <begin position="694"/>
        <end position="800"/>
    </location>
</feature>
<evidence type="ECO:0000313" key="7">
    <source>
        <dbReference type="EMBL" id="SLM39190.1"/>
    </source>
</evidence>
<feature type="domain" description="Thiamine pyrophosphate enzyme N-terminal TPP-binding" evidence="6">
    <location>
        <begin position="491"/>
        <end position="621"/>
    </location>
</feature>
<dbReference type="GO" id="GO:0030976">
    <property type="term" value="F:thiamine pyrophosphate binding"/>
    <property type="evidence" value="ECO:0007669"/>
    <property type="project" value="InterPro"/>
</dbReference>
<dbReference type="GO" id="GO:0003984">
    <property type="term" value="F:acetolactate synthase activity"/>
    <property type="evidence" value="ECO:0007669"/>
    <property type="project" value="TreeGrafter"/>
</dbReference>